<protein>
    <submittedName>
        <fullName evidence="2">DUF4831 family protein</fullName>
    </submittedName>
</protein>
<dbReference type="Proteomes" id="UP000823617">
    <property type="component" value="Unassembled WGS sequence"/>
</dbReference>
<proteinExistence type="predicted"/>
<evidence type="ECO:0000313" key="3">
    <source>
        <dbReference type="Proteomes" id="UP000823617"/>
    </source>
</evidence>
<evidence type="ECO:0000313" key="2">
    <source>
        <dbReference type="EMBL" id="MBO8455588.1"/>
    </source>
</evidence>
<feature type="signal peptide" evidence="1">
    <location>
        <begin position="1"/>
        <end position="39"/>
    </location>
</feature>
<keyword evidence="1" id="KW-0732">Signal</keyword>
<evidence type="ECO:0000256" key="1">
    <source>
        <dbReference type="SAM" id="SignalP"/>
    </source>
</evidence>
<dbReference type="AlphaFoldDB" id="A0A9D9HKM2"/>
<sequence>MENSSAISLSRQLSPLRRHGLAVLLCAAAVSFAPAPSFAQEQPSGEDPSGILTYSLPATCIAVEAEAVREQFFAGPYAGFASKYLGLDVRQEDAVTYTLTKVDLIPYTEADQSRRFVLNAKGNEADATLLKLSSEGLVSLVDGGSGHDVSWRFPVDARADFAGKGITYNLSESATTLYRTQKGKSSQGKVAVRQDMLVEKSLEKRAAEAASMIFDLRKKRLQIITGDTDATFSGEALGAAVAELTRLEEEYLLLFTGYSETQTQKMTFEVVPDPSKGSQIYIAFRLSDTEGLLPADNLSGKPVVMEIVPQPVPAVELDKKTAKGVKTLSLAYRVPAACTVKLLDGMDVIMQTRMLIYQLGRECNLPVSVKVD</sequence>
<organism evidence="2 3">
    <name type="scientific">Candidatus Cryptobacteroides intestinigallinarum</name>
    <dbReference type="NCBI Taxonomy" id="2840767"/>
    <lineage>
        <taxon>Bacteria</taxon>
        <taxon>Pseudomonadati</taxon>
        <taxon>Bacteroidota</taxon>
        <taxon>Bacteroidia</taxon>
        <taxon>Bacteroidales</taxon>
        <taxon>Candidatus Cryptobacteroides</taxon>
    </lineage>
</organism>
<feature type="chain" id="PRO_5038996938" evidence="1">
    <location>
        <begin position="40"/>
        <end position="372"/>
    </location>
</feature>
<reference evidence="2" key="1">
    <citation type="submission" date="2020-10" db="EMBL/GenBank/DDBJ databases">
        <authorList>
            <person name="Gilroy R."/>
        </authorList>
    </citation>
    <scope>NUCLEOTIDE SEQUENCE</scope>
    <source>
        <strain evidence="2">B1-3475</strain>
    </source>
</reference>
<dbReference type="InterPro" id="IPR032265">
    <property type="entry name" value="DUF4831"/>
</dbReference>
<reference evidence="2" key="2">
    <citation type="journal article" date="2021" name="PeerJ">
        <title>Extensive microbial diversity within the chicken gut microbiome revealed by metagenomics and culture.</title>
        <authorList>
            <person name="Gilroy R."/>
            <person name="Ravi A."/>
            <person name="Getino M."/>
            <person name="Pursley I."/>
            <person name="Horton D.L."/>
            <person name="Alikhan N.F."/>
            <person name="Baker D."/>
            <person name="Gharbi K."/>
            <person name="Hall N."/>
            <person name="Watson M."/>
            <person name="Adriaenssens E.M."/>
            <person name="Foster-Nyarko E."/>
            <person name="Jarju S."/>
            <person name="Secka A."/>
            <person name="Antonio M."/>
            <person name="Oren A."/>
            <person name="Chaudhuri R.R."/>
            <person name="La Ragione R."/>
            <person name="Hildebrand F."/>
            <person name="Pallen M.J."/>
        </authorList>
    </citation>
    <scope>NUCLEOTIDE SEQUENCE</scope>
    <source>
        <strain evidence="2">B1-3475</strain>
    </source>
</reference>
<accession>A0A9D9HKM2</accession>
<comment type="caution">
    <text evidence="2">The sequence shown here is derived from an EMBL/GenBank/DDBJ whole genome shotgun (WGS) entry which is preliminary data.</text>
</comment>
<name>A0A9D9HKM2_9BACT</name>
<dbReference type="Pfam" id="PF16115">
    <property type="entry name" value="DUF4831"/>
    <property type="match status" value="1"/>
</dbReference>
<dbReference type="EMBL" id="JADIMK010000040">
    <property type="protein sequence ID" value="MBO8455588.1"/>
    <property type="molecule type" value="Genomic_DNA"/>
</dbReference>
<gene>
    <name evidence="2" type="ORF">IAC08_04190</name>
</gene>